<evidence type="ECO:0000256" key="2">
    <source>
        <dbReference type="SAM" id="Phobius"/>
    </source>
</evidence>
<keyword evidence="2" id="KW-0812">Transmembrane</keyword>
<feature type="transmembrane region" description="Helical" evidence="2">
    <location>
        <begin position="6"/>
        <end position="22"/>
    </location>
</feature>
<protein>
    <recommendedName>
        <fullName evidence="5">Sortase</fullName>
    </recommendedName>
</protein>
<evidence type="ECO:0000313" key="4">
    <source>
        <dbReference type="Proteomes" id="UP000176923"/>
    </source>
</evidence>
<dbReference type="AlphaFoldDB" id="A0A1F5ZJJ7"/>
<keyword evidence="2" id="KW-1133">Transmembrane helix</keyword>
<dbReference type="CDD" id="cd00004">
    <property type="entry name" value="Sortase"/>
    <property type="match status" value="1"/>
</dbReference>
<dbReference type="Pfam" id="PF04203">
    <property type="entry name" value="Sortase"/>
    <property type="match status" value="1"/>
</dbReference>
<dbReference type="GO" id="GO:0016787">
    <property type="term" value="F:hydrolase activity"/>
    <property type="evidence" value="ECO:0007669"/>
    <property type="project" value="UniProtKB-KW"/>
</dbReference>
<sequence length="167" mass="18935">MVKKILPFFIILFSIFYLFLRINTSIYSYKPAVEPLCNLNIPQTISFSNTSVVLKLKAGEVKGNDWTTYDDAVSWHINSGSNLCDKGNIVMWAHNRKGLFAELYNVSTGEIVSVAGEEGIRKYRIVDIRDVVSTDLTLVKVDDDRLTLYTCDGFLDSKRRFVIAKPV</sequence>
<gene>
    <name evidence="3" type="ORF">A3D77_04490</name>
</gene>
<keyword evidence="1" id="KW-0378">Hydrolase</keyword>
<evidence type="ECO:0000256" key="1">
    <source>
        <dbReference type="ARBA" id="ARBA00022801"/>
    </source>
</evidence>
<keyword evidence="2" id="KW-0472">Membrane</keyword>
<proteinExistence type="predicted"/>
<reference evidence="3 4" key="1">
    <citation type="journal article" date="2016" name="Nat. Commun.">
        <title>Thousands of microbial genomes shed light on interconnected biogeochemical processes in an aquifer system.</title>
        <authorList>
            <person name="Anantharaman K."/>
            <person name="Brown C.T."/>
            <person name="Hug L.A."/>
            <person name="Sharon I."/>
            <person name="Castelle C.J."/>
            <person name="Probst A.J."/>
            <person name="Thomas B.C."/>
            <person name="Singh A."/>
            <person name="Wilkins M.J."/>
            <person name="Karaoz U."/>
            <person name="Brodie E.L."/>
            <person name="Williams K.H."/>
            <person name="Hubbard S.S."/>
            <person name="Banfield J.F."/>
        </authorList>
    </citation>
    <scope>NUCLEOTIDE SEQUENCE [LARGE SCALE GENOMIC DNA]</scope>
</reference>
<evidence type="ECO:0008006" key="5">
    <source>
        <dbReference type="Google" id="ProtNLM"/>
    </source>
</evidence>
<evidence type="ECO:0000313" key="3">
    <source>
        <dbReference type="EMBL" id="OGG12571.1"/>
    </source>
</evidence>
<dbReference type="SUPFAM" id="SSF63817">
    <property type="entry name" value="Sortase"/>
    <property type="match status" value="1"/>
</dbReference>
<name>A0A1F5ZJJ7_9BACT</name>
<dbReference type="EMBL" id="MFJL01000044">
    <property type="protein sequence ID" value="OGG12571.1"/>
    <property type="molecule type" value="Genomic_DNA"/>
</dbReference>
<dbReference type="InterPro" id="IPR023365">
    <property type="entry name" value="Sortase_dom-sf"/>
</dbReference>
<dbReference type="Gene3D" id="2.40.260.10">
    <property type="entry name" value="Sortase"/>
    <property type="match status" value="1"/>
</dbReference>
<dbReference type="InterPro" id="IPR005754">
    <property type="entry name" value="Sortase"/>
</dbReference>
<accession>A0A1F5ZJJ7</accession>
<dbReference type="Proteomes" id="UP000176923">
    <property type="component" value="Unassembled WGS sequence"/>
</dbReference>
<organism evidence="3 4">
    <name type="scientific">Candidatus Gottesmanbacteria bacterium RIFCSPHIGHO2_02_FULL_39_11</name>
    <dbReference type="NCBI Taxonomy" id="1798382"/>
    <lineage>
        <taxon>Bacteria</taxon>
        <taxon>Candidatus Gottesmaniibacteriota</taxon>
    </lineage>
</organism>
<comment type="caution">
    <text evidence="3">The sequence shown here is derived from an EMBL/GenBank/DDBJ whole genome shotgun (WGS) entry which is preliminary data.</text>
</comment>